<organism evidence="2 3">
    <name type="scientific">Candidatus Segetimicrobium genomatis</name>
    <dbReference type="NCBI Taxonomy" id="2569760"/>
    <lineage>
        <taxon>Bacteria</taxon>
        <taxon>Bacillati</taxon>
        <taxon>Candidatus Sysuimicrobiota</taxon>
        <taxon>Candidatus Sysuimicrobiia</taxon>
        <taxon>Candidatus Sysuimicrobiales</taxon>
        <taxon>Candidatus Segetimicrobiaceae</taxon>
        <taxon>Candidatus Segetimicrobium</taxon>
    </lineage>
</organism>
<gene>
    <name evidence="2" type="ORF">E6H01_00735</name>
</gene>
<name>A0A537LFG7_9BACT</name>
<dbReference type="AlphaFoldDB" id="A0A537LFG7"/>
<sequence length="384" mass="41625">MVSSYAPTSRVSVLHLLTPAEVGGKEAVVPALVLGARGSKVEARVAAVVFSGPLDHPFLAPFRDAGVEVLTIAIPRRGYLQERAEVARLCRRLRPDVVHTHGYRADVLDAAIARGLGIPVVSTVHGFTGGDRRNRFYEWLQRRALRRFDAVVAVSRTLVDDLAASGVPRERLHYVQNAWYPSEPPLDRGAACRALGLGVAPNGFRVGWVGRLSAEKGPDVLVEALRQLEDLPVTVSFVGAGPLRQALETRAASVDVVDRIRWHGLVPRAGRLLRAFEAFVLTSRSEGTPIALFEAMAAEVPIIAAGVGGVPEMLSAKEALLVPPDDSHAVATALRDVFQNPAAARRRARAARGRLEREFGLAAWLRSYEAVYQTVRSKSGSRTR</sequence>
<accession>A0A537LFG7</accession>
<dbReference type="InterPro" id="IPR028098">
    <property type="entry name" value="Glyco_trans_4-like_N"/>
</dbReference>
<evidence type="ECO:0000259" key="1">
    <source>
        <dbReference type="Pfam" id="PF13579"/>
    </source>
</evidence>
<dbReference type="GO" id="GO:0016740">
    <property type="term" value="F:transferase activity"/>
    <property type="evidence" value="ECO:0007669"/>
    <property type="project" value="UniProtKB-KW"/>
</dbReference>
<dbReference type="CDD" id="cd03811">
    <property type="entry name" value="GT4_GT28_WabH-like"/>
    <property type="match status" value="1"/>
</dbReference>
<dbReference type="Gene3D" id="3.40.50.2000">
    <property type="entry name" value="Glycogen Phosphorylase B"/>
    <property type="match status" value="2"/>
</dbReference>
<feature type="domain" description="Glycosyltransferase subfamily 4-like N-terminal" evidence="1">
    <location>
        <begin position="23"/>
        <end position="177"/>
    </location>
</feature>
<comment type="caution">
    <text evidence="2">The sequence shown here is derived from an EMBL/GenBank/DDBJ whole genome shotgun (WGS) entry which is preliminary data.</text>
</comment>
<evidence type="ECO:0000313" key="2">
    <source>
        <dbReference type="EMBL" id="TMJ06759.1"/>
    </source>
</evidence>
<dbReference type="Pfam" id="PF13579">
    <property type="entry name" value="Glyco_trans_4_4"/>
    <property type="match status" value="1"/>
</dbReference>
<protein>
    <submittedName>
        <fullName evidence="2">Glycosyltransferase</fullName>
    </submittedName>
</protein>
<dbReference type="Pfam" id="PF13692">
    <property type="entry name" value="Glyco_trans_1_4"/>
    <property type="match status" value="1"/>
</dbReference>
<dbReference type="SUPFAM" id="SSF53756">
    <property type="entry name" value="UDP-Glycosyltransferase/glycogen phosphorylase"/>
    <property type="match status" value="1"/>
</dbReference>
<dbReference type="Proteomes" id="UP000319353">
    <property type="component" value="Unassembled WGS sequence"/>
</dbReference>
<reference evidence="2 3" key="1">
    <citation type="journal article" date="2019" name="Nat. Microbiol.">
        <title>Mediterranean grassland soil C-N compound turnover is dependent on rainfall and depth, and is mediated by genomically divergent microorganisms.</title>
        <authorList>
            <person name="Diamond S."/>
            <person name="Andeer P.F."/>
            <person name="Li Z."/>
            <person name="Crits-Christoph A."/>
            <person name="Burstein D."/>
            <person name="Anantharaman K."/>
            <person name="Lane K.R."/>
            <person name="Thomas B.C."/>
            <person name="Pan C."/>
            <person name="Northen T.R."/>
            <person name="Banfield J.F."/>
        </authorList>
    </citation>
    <scope>NUCLEOTIDE SEQUENCE [LARGE SCALE GENOMIC DNA]</scope>
    <source>
        <strain evidence="2">NP_4</strain>
    </source>
</reference>
<proteinExistence type="predicted"/>
<keyword evidence="2" id="KW-0808">Transferase</keyword>
<dbReference type="EMBL" id="VBAL01000009">
    <property type="protein sequence ID" value="TMJ06759.1"/>
    <property type="molecule type" value="Genomic_DNA"/>
</dbReference>
<evidence type="ECO:0000313" key="3">
    <source>
        <dbReference type="Proteomes" id="UP000319353"/>
    </source>
</evidence>
<dbReference type="PANTHER" id="PTHR12526">
    <property type="entry name" value="GLYCOSYLTRANSFERASE"/>
    <property type="match status" value="1"/>
</dbReference>